<evidence type="ECO:0000256" key="1">
    <source>
        <dbReference type="SAM" id="MobiDB-lite"/>
    </source>
</evidence>
<proteinExistence type="predicted"/>
<dbReference type="AlphaFoldDB" id="A0A6J5WUF8"/>
<name>A0A6J5WUF8_PRUAR</name>
<accession>A0A6J5WUF8</accession>
<dbReference type="EMBL" id="CAEKKB010000003">
    <property type="protein sequence ID" value="CAB4303991.1"/>
    <property type="molecule type" value="Genomic_DNA"/>
</dbReference>
<feature type="compositionally biased region" description="Polar residues" evidence="1">
    <location>
        <begin position="62"/>
        <end position="72"/>
    </location>
</feature>
<gene>
    <name evidence="2" type="ORF">ORAREDHAP_LOCUS21074</name>
</gene>
<evidence type="ECO:0000313" key="2">
    <source>
        <dbReference type="EMBL" id="CAB4303991.1"/>
    </source>
</evidence>
<feature type="compositionally biased region" description="Basic and acidic residues" evidence="1">
    <location>
        <begin position="47"/>
        <end position="61"/>
    </location>
</feature>
<feature type="region of interest" description="Disordered" evidence="1">
    <location>
        <begin position="1"/>
        <end position="86"/>
    </location>
</feature>
<feature type="compositionally biased region" description="Basic residues" evidence="1">
    <location>
        <begin position="73"/>
        <end position="86"/>
    </location>
</feature>
<feature type="compositionally biased region" description="Low complexity" evidence="1">
    <location>
        <begin position="25"/>
        <end position="46"/>
    </location>
</feature>
<keyword evidence="3" id="KW-1185">Reference proteome</keyword>
<organism evidence="2 3">
    <name type="scientific">Prunus armeniaca</name>
    <name type="common">Apricot</name>
    <name type="synonym">Armeniaca vulgaris</name>
    <dbReference type="NCBI Taxonomy" id="36596"/>
    <lineage>
        <taxon>Eukaryota</taxon>
        <taxon>Viridiplantae</taxon>
        <taxon>Streptophyta</taxon>
        <taxon>Embryophyta</taxon>
        <taxon>Tracheophyta</taxon>
        <taxon>Spermatophyta</taxon>
        <taxon>Magnoliopsida</taxon>
        <taxon>eudicotyledons</taxon>
        <taxon>Gunneridae</taxon>
        <taxon>Pentapetalae</taxon>
        <taxon>rosids</taxon>
        <taxon>fabids</taxon>
        <taxon>Rosales</taxon>
        <taxon>Rosaceae</taxon>
        <taxon>Amygdaloideae</taxon>
        <taxon>Amygdaleae</taxon>
        <taxon>Prunus</taxon>
    </lineage>
</organism>
<dbReference type="Proteomes" id="UP000507245">
    <property type="component" value="Unassembled WGS sequence"/>
</dbReference>
<reference evidence="3" key="1">
    <citation type="journal article" date="2020" name="Genome Biol.">
        <title>Gamete binning: chromosome-level and haplotype-resolved genome assembly enabled by high-throughput single-cell sequencing of gamete genomes.</title>
        <authorList>
            <person name="Campoy J.A."/>
            <person name="Sun H."/>
            <person name="Goel M."/>
            <person name="Jiao W.-B."/>
            <person name="Folz-Donahue K."/>
            <person name="Wang N."/>
            <person name="Rubio M."/>
            <person name="Liu C."/>
            <person name="Kukat C."/>
            <person name="Ruiz D."/>
            <person name="Huettel B."/>
            <person name="Schneeberger K."/>
        </authorList>
    </citation>
    <scope>NUCLEOTIDE SEQUENCE [LARGE SCALE GENOMIC DNA]</scope>
    <source>
        <strain evidence="3">cv. Rojo Pasion</strain>
    </source>
</reference>
<protein>
    <submittedName>
        <fullName evidence="2">Uncharacterized protein</fullName>
    </submittedName>
</protein>
<evidence type="ECO:0000313" key="3">
    <source>
        <dbReference type="Proteomes" id="UP000507245"/>
    </source>
</evidence>
<sequence length="86" mass="9332">MVARDGSKHNSMASTMTISKESEANKGNVNNNNIGNGKINGSSRGNGKNDRKQAKKGKEIQGKSNINDYSNGKRSKQRQRVVGVKK</sequence>
<feature type="compositionally biased region" description="Polar residues" evidence="1">
    <location>
        <begin position="9"/>
        <end position="19"/>
    </location>
</feature>